<evidence type="ECO:0000313" key="3">
    <source>
        <dbReference type="Proteomes" id="UP000070700"/>
    </source>
</evidence>
<reference evidence="2 3" key="1">
    <citation type="submission" date="2015-10" db="EMBL/GenBank/DDBJ databases">
        <title>Full genome of DAOMC 229536 Phialocephala scopiformis, a fungal endophyte of spruce producing the potent anti-insectan compound rugulosin.</title>
        <authorList>
            <consortium name="DOE Joint Genome Institute"/>
            <person name="Walker A.K."/>
            <person name="Frasz S.L."/>
            <person name="Seifert K.A."/>
            <person name="Miller J.D."/>
            <person name="Mondo S.J."/>
            <person name="Labutti K."/>
            <person name="Lipzen A."/>
            <person name="Dockter R."/>
            <person name="Kennedy M."/>
            <person name="Grigoriev I.V."/>
            <person name="Spatafora J.W."/>
        </authorList>
    </citation>
    <scope>NUCLEOTIDE SEQUENCE [LARGE SCALE GENOMIC DNA]</scope>
    <source>
        <strain evidence="2 3">CBS 120377</strain>
    </source>
</reference>
<feature type="compositionally biased region" description="Polar residues" evidence="1">
    <location>
        <begin position="24"/>
        <end position="47"/>
    </location>
</feature>
<gene>
    <name evidence="2" type="ORF">LY89DRAFT_44312</name>
</gene>
<dbReference type="EMBL" id="KQ947413">
    <property type="protein sequence ID" value="KUJ18268.1"/>
    <property type="molecule type" value="Genomic_DNA"/>
</dbReference>
<organism evidence="2 3">
    <name type="scientific">Mollisia scopiformis</name>
    <name type="common">Conifer needle endophyte fungus</name>
    <name type="synonym">Phialocephala scopiformis</name>
    <dbReference type="NCBI Taxonomy" id="149040"/>
    <lineage>
        <taxon>Eukaryota</taxon>
        <taxon>Fungi</taxon>
        <taxon>Dikarya</taxon>
        <taxon>Ascomycota</taxon>
        <taxon>Pezizomycotina</taxon>
        <taxon>Leotiomycetes</taxon>
        <taxon>Helotiales</taxon>
        <taxon>Mollisiaceae</taxon>
        <taxon>Mollisia</taxon>
    </lineage>
</organism>
<dbReference type="InterPro" id="IPR056539">
    <property type="entry name" value="NuiA-like"/>
</dbReference>
<dbReference type="Pfam" id="PF23151">
    <property type="entry name" value="NuiA_2"/>
    <property type="match status" value="1"/>
</dbReference>
<keyword evidence="3" id="KW-1185">Reference proteome</keyword>
<feature type="region of interest" description="Disordered" evidence="1">
    <location>
        <begin position="1"/>
        <end position="121"/>
    </location>
</feature>
<protein>
    <submittedName>
        <fullName evidence="2">Uncharacterized protein</fullName>
    </submittedName>
</protein>
<feature type="compositionally biased region" description="Low complexity" evidence="1">
    <location>
        <begin position="8"/>
        <end position="21"/>
    </location>
</feature>
<name>A0A194XDL6_MOLSC</name>
<dbReference type="RefSeq" id="XP_018072623.1">
    <property type="nucleotide sequence ID" value="XM_018207559.1"/>
</dbReference>
<dbReference type="PANTHER" id="PTHR42093">
    <property type="match status" value="1"/>
</dbReference>
<dbReference type="AlphaFoldDB" id="A0A194XDL6"/>
<dbReference type="GeneID" id="28817285"/>
<feature type="compositionally biased region" description="Basic and acidic residues" evidence="1">
    <location>
        <begin position="73"/>
        <end position="84"/>
    </location>
</feature>
<evidence type="ECO:0000313" key="2">
    <source>
        <dbReference type="EMBL" id="KUJ18268.1"/>
    </source>
</evidence>
<evidence type="ECO:0000256" key="1">
    <source>
        <dbReference type="SAM" id="MobiDB-lite"/>
    </source>
</evidence>
<dbReference type="KEGG" id="psco:LY89DRAFT_44312"/>
<dbReference type="OrthoDB" id="5366485at2759"/>
<sequence length="245" mass="26088">MGTILSCFQFSQSKSAPSAKSPNHHNSASHDTPHAQQTQDIVAQESQDLTRKLGVGGPVPGPAVPNTDTTNHNTKEGAKDKMATDEEYMSFLDKANQDPNEGAAEAKQQSNGGGGELKALDKGAKVPKVLEEGVKDKYYVSDADEPFVPVCLKLKGKGEGLPDEDAFVKLIEHPSPGDAGVEIMDVAEWDSQGQYKDVVDAVREAGKGGDVRVYRVGRGGARVEYWVVTVEGGRLVGVKVLAVES</sequence>
<proteinExistence type="predicted"/>
<dbReference type="InParanoid" id="A0A194XDL6"/>
<accession>A0A194XDL6</accession>
<dbReference type="Proteomes" id="UP000070700">
    <property type="component" value="Unassembled WGS sequence"/>
</dbReference>
<dbReference type="PANTHER" id="PTHR42093:SF1">
    <property type="match status" value="1"/>
</dbReference>